<keyword evidence="5 7" id="KW-1133">Transmembrane helix</keyword>
<evidence type="ECO:0000259" key="9">
    <source>
        <dbReference type="PROSITE" id="PS50929"/>
    </source>
</evidence>
<evidence type="ECO:0000259" key="8">
    <source>
        <dbReference type="PROSITE" id="PS50893"/>
    </source>
</evidence>
<dbReference type="InterPro" id="IPR036640">
    <property type="entry name" value="ABC1_TM_sf"/>
</dbReference>
<reference evidence="11" key="1">
    <citation type="journal article" date="2019" name="Int. J. Syst. Evol. Microbiol.">
        <title>The Global Catalogue of Microorganisms (GCM) 10K type strain sequencing project: providing services to taxonomists for standard genome sequencing and annotation.</title>
        <authorList>
            <consortium name="The Broad Institute Genomics Platform"/>
            <consortium name="The Broad Institute Genome Sequencing Center for Infectious Disease"/>
            <person name="Wu L."/>
            <person name="Ma J."/>
        </authorList>
    </citation>
    <scope>NUCLEOTIDE SEQUENCE [LARGE SCALE GENOMIC DNA]</scope>
    <source>
        <strain evidence="11">JCM 18126</strain>
    </source>
</reference>
<comment type="subcellular location">
    <subcellularLocation>
        <location evidence="1">Cell membrane</location>
        <topology evidence="1">Multi-pass membrane protein</topology>
    </subcellularLocation>
</comment>
<keyword evidence="3" id="KW-0547">Nucleotide-binding</keyword>
<evidence type="ECO:0000313" key="11">
    <source>
        <dbReference type="Proteomes" id="UP001501195"/>
    </source>
</evidence>
<feature type="transmembrane region" description="Helical" evidence="7">
    <location>
        <begin position="174"/>
        <end position="191"/>
    </location>
</feature>
<dbReference type="Pfam" id="PF00664">
    <property type="entry name" value="ABC_membrane"/>
    <property type="match status" value="1"/>
</dbReference>
<name>A0ABP9HDX5_9ACTN</name>
<dbReference type="Gene3D" id="3.40.50.300">
    <property type="entry name" value="P-loop containing nucleotide triphosphate hydrolases"/>
    <property type="match status" value="1"/>
</dbReference>
<sequence>MQGMTSRTTGLSLDGERPVRSALHLLRPHRAQVAAAVVFMAVKETPLWLMPVVTGRVIDVLVERGPLRELWLWTAVAVVALVQNYPNMVQYTKRYMGAVRSIGVELRNALTDRLQNLSIGFHTRMSSSIVQTKVVRDVENVELMFQQIAHPLLSATMVVVGAVAMTSVAVPQFLPFYVLTIPLAVGLRFVLGRRSRRRNEELRREVERFSARVGEMATLMPITRAHGLERTAADRVADGARTVREAGFQLDLLNGRFSALSWVSMQLLGVLCLVLAAFASLTGLLKISAGEVVQLSSYFTLLTGAVTNLLMLLPVGARGLESIRSIAEVLAEPDVEVNEGRRAVAAVEGRLTLQRVSYRYPEAERDALHDITLDVLPGQTVAFVGPSGSGKSTVLNLVLGFVRPTGGRLLVDGADAAGLDLRSVRRHVSVVPQEPVLFEGSVRENVTYGLGEVEDERVRRALADANAEEFVAALPQGWDTVVGERGARLSGGQRQRLAIARALIRDPRVLLLDEATSALDPEAETAVQGALTRLMRGRTTLVVAHRLATVRAADRIVVLEDGRVVESGSRGELLAARGRYATLEQAQRL</sequence>
<feature type="transmembrane region" description="Helical" evidence="7">
    <location>
        <begin position="295"/>
        <end position="315"/>
    </location>
</feature>
<gene>
    <name evidence="10" type="ORF">GCM10023225_08510</name>
</gene>
<dbReference type="InterPro" id="IPR011527">
    <property type="entry name" value="ABC1_TM_dom"/>
</dbReference>
<dbReference type="PANTHER" id="PTHR24221">
    <property type="entry name" value="ATP-BINDING CASSETTE SUB-FAMILY B"/>
    <property type="match status" value="1"/>
</dbReference>
<evidence type="ECO:0000256" key="2">
    <source>
        <dbReference type="ARBA" id="ARBA00022692"/>
    </source>
</evidence>
<dbReference type="InterPro" id="IPR003593">
    <property type="entry name" value="AAA+_ATPase"/>
</dbReference>
<dbReference type="InterPro" id="IPR003439">
    <property type="entry name" value="ABC_transporter-like_ATP-bd"/>
</dbReference>
<keyword evidence="4 10" id="KW-0067">ATP-binding</keyword>
<dbReference type="InterPro" id="IPR039421">
    <property type="entry name" value="Type_1_exporter"/>
</dbReference>
<dbReference type="SUPFAM" id="SSF90123">
    <property type="entry name" value="ABC transporter transmembrane region"/>
    <property type="match status" value="1"/>
</dbReference>
<evidence type="ECO:0000256" key="6">
    <source>
        <dbReference type="ARBA" id="ARBA00023136"/>
    </source>
</evidence>
<feature type="transmembrane region" description="Helical" evidence="7">
    <location>
        <begin position="148"/>
        <end position="168"/>
    </location>
</feature>
<evidence type="ECO:0000256" key="4">
    <source>
        <dbReference type="ARBA" id="ARBA00022840"/>
    </source>
</evidence>
<dbReference type="InterPro" id="IPR027417">
    <property type="entry name" value="P-loop_NTPase"/>
</dbReference>
<proteinExistence type="predicted"/>
<dbReference type="Gene3D" id="1.20.1560.10">
    <property type="entry name" value="ABC transporter type 1, transmembrane domain"/>
    <property type="match status" value="1"/>
</dbReference>
<evidence type="ECO:0000256" key="5">
    <source>
        <dbReference type="ARBA" id="ARBA00022989"/>
    </source>
</evidence>
<dbReference type="Pfam" id="PF00005">
    <property type="entry name" value="ABC_tran"/>
    <property type="match status" value="1"/>
</dbReference>
<dbReference type="SUPFAM" id="SSF52540">
    <property type="entry name" value="P-loop containing nucleoside triphosphate hydrolases"/>
    <property type="match status" value="1"/>
</dbReference>
<organism evidence="10 11">
    <name type="scientific">Kineococcus glutinatus</name>
    <dbReference type="NCBI Taxonomy" id="1070872"/>
    <lineage>
        <taxon>Bacteria</taxon>
        <taxon>Bacillati</taxon>
        <taxon>Actinomycetota</taxon>
        <taxon>Actinomycetes</taxon>
        <taxon>Kineosporiales</taxon>
        <taxon>Kineosporiaceae</taxon>
        <taxon>Kineococcus</taxon>
    </lineage>
</organism>
<feature type="domain" description="ABC transmembrane type-1" evidence="9">
    <location>
        <begin position="49"/>
        <end position="318"/>
    </location>
</feature>
<comment type="caution">
    <text evidence="10">The sequence shown here is derived from an EMBL/GenBank/DDBJ whole genome shotgun (WGS) entry which is preliminary data.</text>
</comment>
<dbReference type="Proteomes" id="UP001501195">
    <property type="component" value="Unassembled WGS sequence"/>
</dbReference>
<accession>A0ABP9HDX5</accession>
<keyword evidence="2 7" id="KW-0812">Transmembrane</keyword>
<feature type="domain" description="ABC transporter" evidence="8">
    <location>
        <begin position="351"/>
        <end position="586"/>
    </location>
</feature>
<dbReference type="PROSITE" id="PS50893">
    <property type="entry name" value="ABC_TRANSPORTER_2"/>
    <property type="match status" value="1"/>
</dbReference>
<dbReference type="GO" id="GO:0005524">
    <property type="term" value="F:ATP binding"/>
    <property type="evidence" value="ECO:0007669"/>
    <property type="project" value="UniProtKB-KW"/>
</dbReference>
<keyword evidence="11" id="KW-1185">Reference proteome</keyword>
<evidence type="ECO:0000313" key="10">
    <source>
        <dbReference type="EMBL" id="GAA4968524.1"/>
    </source>
</evidence>
<dbReference type="PROSITE" id="PS00211">
    <property type="entry name" value="ABC_TRANSPORTER_1"/>
    <property type="match status" value="1"/>
</dbReference>
<dbReference type="SMART" id="SM00382">
    <property type="entry name" value="AAA"/>
    <property type="match status" value="1"/>
</dbReference>
<dbReference type="PANTHER" id="PTHR24221:SF654">
    <property type="entry name" value="ATP-BINDING CASSETTE SUB-FAMILY B MEMBER 6"/>
    <property type="match status" value="1"/>
</dbReference>
<evidence type="ECO:0000256" key="3">
    <source>
        <dbReference type="ARBA" id="ARBA00022741"/>
    </source>
</evidence>
<dbReference type="EMBL" id="BAABIL010000109">
    <property type="protein sequence ID" value="GAA4968524.1"/>
    <property type="molecule type" value="Genomic_DNA"/>
</dbReference>
<dbReference type="InterPro" id="IPR017871">
    <property type="entry name" value="ABC_transporter-like_CS"/>
</dbReference>
<keyword evidence="6 7" id="KW-0472">Membrane</keyword>
<feature type="transmembrane region" description="Helical" evidence="7">
    <location>
        <begin position="267"/>
        <end position="289"/>
    </location>
</feature>
<protein>
    <submittedName>
        <fullName evidence="10">ABC transporter ATP-binding protein</fullName>
    </submittedName>
</protein>
<evidence type="ECO:0000256" key="1">
    <source>
        <dbReference type="ARBA" id="ARBA00004651"/>
    </source>
</evidence>
<dbReference type="PROSITE" id="PS50929">
    <property type="entry name" value="ABC_TM1F"/>
    <property type="match status" value="1"/>
</dbReference>
<evidence type="ECO:0000256" key="7">
    <source>
        <dbReference type="SAM" id="Phobius"/>
    </source>
</evidence>